<dbReference type="PANTHER" id="PTHR42884:SF14">
    <property type="entry name" value="NEUROENDOCRINE CONVERTASE 1"/>
    <property type="match status" value="1"/>
</dbReference>
<dbReference type="GO" id="GO:0016020">
    <property type="term" value="C:membrane"/>
    <property type="evidence" value="ECO:0007669"/>
    <property type="project" value="TreeGrafter"/>
</dbReference>
<dbReference type="PROSITE" id="PS00137">
    <property type="entry name" value="SUBTILASE_HIS"/>
    <property type="match status" value="1"/>
</dbReference>
<dbReference type="PROSITE" id="PS51892">
    <property type="entry name" value="SUBTILASE"/>
    <property type="match status" value="1"/>
</dbReference>
<dbReference type="Pfam" id="PF00082">
    <property type="entry name" value="Peptidase_S8"/>
    <property type="match status" value="1"/>
</dbReference>
<dbReference type="InterPro" id="IPR034182">
    <property type="entry name" value="Kexin/furin"/>
</dbReference>
<proteinExistence type="inferred from homology"/>
<reference evidence="10 11" key="1">
    <citation type="submission" date="2020-02" db="EMBL/GenBank/DDBJ databases">
        <authorList>
            <person name="Chen W.-M."/>
        </authorList>
    </citation>
    <scope>NUCLEOTIDE SEQUENCE [LARGE SCALE GENOMIC DNA]</scope>
    <source>
        <strain evidence="10 11">KMS-5</strain>
    </source>
</reference>
<dbReference type="PROSITE" id="PS00138">
    <property type="entry name" value="SUBTILASE_SER"/>
    <property type="match status" value="1"/>
</dbReference>
<dbReference type="SUPFAM" id="SSF49785">
    <property type="entry name" value="Galactose-binding domain-like"/>
    <property type="match status" value="1"/>
</dbReference>
<evidence type="ECO:0000256" key="6">
    <source>
        <dbReference type="ARBA" id="ARBA00022837"/>
    </source>
</evidence>
<dbReference type="Gene3D" id="2.150.10.10">
    <property type="entry name" value="Serralysin-like metalloprotease, C-terminal"/>
    <property type="match status" value="1"/>
</dbReference>
<keyword evidence="3" id="KW-0732">Signal</keyword>
<evidence type="ECO:0000256" key="7">
    <source>
        <dbReference type="PIRSR" id="PIRSR615500-1"/>
    </source>
</evidence>
<feature type="active site" description="Charge relay system" evidence="7 8">
    <location>
        <position position="39"/>
    </location>
</feature>
<dbReference type="Pfam" id="PF00353">
    <property type="entry name" value="HemolysinCabind"/>
    <property type="match status" value="1"/>
</dbReference>
<evidence type="ECO:0000256" key="3">
    <source>
        <dbReference type="ARBA" id="ARBA00022729"/>
    </source>
</evidence>
<dbReference type="CDD" id="cd04059">
    <property type="entry name" value="Peptidases_S8_Protein_convertases_Kexins_Furin-like"/>
    <property type="match status" value="1"/>
</dbReference>
<dbReference type="InterPro" id="IPR022398">
    <property type="entry name" value="Peptidase_S8_His-AS"/>
</dbReference>
<dbReference type="PROSITE" id="PS51829">
    <property type="entry name" value="P_HOMO_B"/>
    <property type="match status" value="1"/>
</dbReference>
<dbReference type="InterPro" id="IPR018511">
    <property type="entry name" value="Hemolysin-typ_Ca-bd_CS"/>
</dbReference>
<keyword evidence="4 8" id="KW-0378">Hydrolase</keyword>
<dbReference type="InterPro" id="IPR001343">
    <property type="entry name" value="Hemolysn_Ca-bd"/>
</dbReference>
<evidence type="ECO:0000256" key="4">
    <source>
        <dbReference type="ARBA" id="ARBA00022801"/>
    </source>
</evidence>
<dbReference type="PRINTS" id="PR00723">
    <property type="entry name" value="SUBTILISIN"/>
</dbReference>
<evidence type="ECO:0000256" key="2">
    <source>
        <dbReference type="ARBA" id="ARBA00022670"/>
    </source>
</evidence>
<dbReference type="GO" id="GO:0016485">
    <property type="term" value="P:protein processing"/>
    <property type="evidence" value="ECO:0007669"/>
    <property type="project" value="TreeGrafter"/>
</dbReference>
<dbReference type="GO" id="GO:0004252">
    <property type="term" value="F:serine-type endopeptidase activity"/>
    <property type="evidence" value="ECO:0007669"/>
    <property type="project" value="UniProtKB-UniRule"/>
</dbReference>
<keyword evidence="6" id="KW-0106">Calcium</keyword>
<comment type="caution">
    <text evidence="10">The sequence shown here is derived from an EMBL/GenBank/DDBJ whole genome shotgun (WGS) entry which is preliminary data.</text>
</comment>
<dbReference type="SUPFAM" id="SSF51120">
    <property type="entry name" value="beta-Roll"/>
    <property type="match status" value="1"/>
</dbReference>
<dbReference type="Gene3D" id="2.60.120.260">
    <property type="entry name" value="Galactose-binding domain-like"/>
    <property type="match status" value="1"/>
</dbReference>
<keyword evidence="5 8" id="KW-0720">Serine protease</keyword>
<dbReference type="InterPro" id="IPR023828">
    <property type="entry name" value="Peptidase_S8_Ser-AS"/>
</dbReference>
<organism evidence="10 11">
    <name type="scientific">Tabrizicola oligotrophica</name>
    <dbReference type="NCBI Taxonomy" id="2710650"/>
    <lineage>
        <taxon>Bacteria</taxon>
        <taxon>Pseudomonadati</taxon>
        <taxon>Pseudomonadota</taxon>
        <taxon>Alphaproteobacteria</taxon>
        <taxon>Rhodobacterales</taxon>
        <taxon>Paracoccaceae</taxon>
        <taxon>Tabrizicola</taxon>
    </lineage>
</organism>
<feature type="domain" description="P/Homo B" evidence="9">
    <location>
        <begin position="360"/>
        <end position="498"/>
    </location>
</feature>
<dbReference type="InterPro" id="IPR015500">
    <property type="entry name" value="Peptidase_S8_subtilisin-rel"/>
</dbReference>
<feature type="active site" description="Charge relay system" evidence="7 8">
    <location>
        <position position="77"/>
    </location>
</feature>
<name>A0A6M0QQI5_9RHOB</name>
<dbReference type="GO" id="GO:0012505">
    <property type="term" value="C:endomembrane system"/>
    <property type="evidence" value="ECO:0007669"/>
    <property type="project" value="UniProtKB-ARBA"/>
</dbReference>
<evidence type="ECO:0000313" key="11">
    <source>
        <dbReference type="Proteomes" id="UP000477782"/>
    </source>
</evidence>
<evidence type="ECO:0000313" key="10">
    <source>
        <dbReference type="EMBL" id="NEY89707.1"/>
    </source>
</evidence>
<dbReference type="InterPro" id="IPR011049">
    <property type="entry name" value="Serralysin-like_metalloprot_C"/>
</dbReference>
<sequence>MTTTTDPLFAQQWHLSVIGNIAKVWDDYTGAGVTVAVYDDGLQFTHSDLQANYDSSKHFSFGGITYAPVPQTTDDAHGTACAGLIAAVADNGKGGAGVAYGATLTGLDYLNDLQFAYDWDSQTTSALYDAAMRWAAGFDIMSNSWGTLPDFSYQLNLNEAGNSSAVDAGHFAWVSAIGRGGLGTIVVKAAGNETMNANGDGANVSRHTITVAATEADGVAAYYSNHGSAILLSAPAASVTTDLAGSQGYAAGDYTTTFGGTSAATPVIAGVTALMLDANAGLGWRDVQSILAMSASHTGSALGSGPGATEVGRWLTMGGEQWNAGGSIYHMSYGFGMVDAYAAVRMAEVWSRLYGAAHTSANELHVSKAYGGSVVAIADTDGNNSTPEARISLGVTEDIEIDSVQVTLSIDHSYGQDLVIYLRSPTGEQIALFDREGGSASGFGATVFDGGVTWTFAGEAFRGMGSQGTWQILVHDRAAGDTGTVTEARLDFYGSANSANDVYHFTDDFRMLRNLQADRAVIGDANGGTDWLNFAAMAGNLFVNMAAGGAVKVNGTQLATIEAGVAEFERLQAGDGADTLFGNVLSNRIFGGRGNDRLAGGKGADLLVGESGGDRLTGGGGADIFEFRRGFGQDRITDWTDGSDTLRLDDALWGGGMTATEVVAGFGAVISGSVVLSFSAAMVLTLNGVSDLNALVDDITIV</sequence>
<gene>
    <name evidence="10" type="ORF">G4Z14_05295</name>
</gene>
<dbReference type="Gene3D" id="3.40.50.200">
    <property type="entry name" value="Peptidase S8/S53 domain"/>
    <property type="match status" value="1"/>
</dbReference>
<dbReference type="Proteomes" id="UP000477782">
    <property type="component" value="Unassembled WGS sequence"/>
</dbReference>
<dbReference type="InterPro" id="IPR036852">
    <property type="entry name" value="Peptidase_S8/S53_dom_sf"/>
</dbReference>
<evidence type="ECO:0000256" key="8">
    <source>
        <dbReference type="PROSITE-ProRule" id="PRU01240"/>
    </source>
</evidence>
<dbReference type="InterPro" id="IPR000209">
    <property type="entry name" value="Peptidase_S8/S53_dom"/>
</dbReference>
<evidence type="ECO:0000259" key="9">
    <source>
        <dbReference type="PROSITE" id="PS51829"/>
    </source>
</evidence>
<dbReference type="PRINTS" id="PR00313">
    <property type="entry name" value="CABNDNGRPT"/>
</dbReference>
<protein>
    <submittedName>
        <fullName evidence="10">S8 family serine peptidase</fullName>
    </submittedName>
</protein>
<dbReference type="SUPFAM" id="SSF52743">
    <property type="entry name" value="Subtilisin-like"/>
    <property type="match status" value="1"/>
</dbReference>
<keyword evidence="2 8" id="KW-0645">Protease</keyword>
<dbReference type="GO" id="GO:0005509">
    <property type="term" value="F:calcium ion binding"/>
    <property type="evidence" value="ECO:0007669"/>
    <property type="project" value="InterPro"/>
</dbReference>
<dbReference type="Pfam" id="PF01483">
    <property type="entry name" value="P_proprotein"/>
    <property type="match status" value="1"/>
</dbReference>
<dbReference type="PANTHER" id="PTHR42884">
    <property type="entry name" value="PROPROTEIN CONVERTASE SUBTILISIN/KEXIN-RELATED"/>
    <property type="match status" value="1"/>
</dbReference>
<dbReference type="GO" id="GO:0005737">
    <property type="term" value="C:cytoplasm"/>
    <property type="evidence" value="ECO:0007669"/>
    <property type="project" value="UniProtKB-ARBA"/>
</dbReference>
<dbReference type="PROSITE" id="PS00330">
    <property type="entry name" value="HEMOLYSIN_CALCIUM"/>
    <property type="match status" value="1"/>
</dbReference>
<dbReference type="RefSeq" id="WP_164623747.1">
    <property type="nucleotide sequence ID" value="NZ_JAAIVJ010000002.1"/>
</dbReference>
<dbReference type="InterPro" id="IPR008979">
    <property type="entry name" value="Galactose-bd-like_sf"/>
</dbReference>
<dbReference type="EMBL" id="JAAIVJ010000002">
    <property type="protein sequence ID" value="NEY89707.1"/>
    <property type="molecule type" value="Genomic_DNA"/>
</dbReference>
<evidence type="ECO:0000256" key="5">
    <source>
        <dbReference type="ARBA" id="ARBA00022825"/>
    </source>
</evidence>
<accession>A0A6M0QQI5</accession>
<feature type="active site" description="Charge relay system" evidence="7 8">
    <location>
        <position position="262"/>
    </location>
</feature>
<keyword evidence="11" id="KW-1185">Reference proteome</keyword>
<comment type="similarity">
    <text evidence="1">Belongs to the peptidase S8 family. Furin subfamily.</text>
</comment>
<evidence type="ECO:0000256" key="1">
    <source>
        <dbReference type="ARBA" id="ARBA00005325"/>
    </source>
</evidence>
<dbReference type="InterPro" id="IPR002884">
    <property type="entry name" value="P_dom"/>
</dbReference>
<dbReference type="AlphaFoldDB" id="A0A6M0QQI5"/>